<accession>A0AA48M6W9</accession>
<sequence>MMQRIIAFSVHSRWLVVLLVALVGAFGLYALAHLPIDAVPDITNNQVQINARAPALSAFEMEKQVVYPIENALAGIPGLEYTRSLSRNGFGQVTPVFADGVDIYFARQQVNERIMQAREDFPPAVELRVGPIATGLSEIYMWTVRYREPHVFAKDGEPGWRRDGAYLTPEGALLRTPVELESYLRTVQDWIIRPQLRTVPGVAGVDSLGGYMRQYHVQPDPAKLMSLGLSFGDLAATIEKNNVSRGAGYVERNGEGLVVRSGGRLENAEDIGNVVATTRNGVPVRVREIANVSIGKELRTGSASLNGEEVVIGTALMLIGANSRTVSASVDERMKLIVKSLPPGIEVRTILNRTVLVDATIKTVAKNLLEGAALVILVLFVMLGNFRAALVTATVIPVTMLFLAIGMYVFKISANLMSLGALDFGLIADGAIIVAENSLRRLSERHHAAGRPLTTDERLDTVIDAAVEMRRPTVYGQSIIILVYLPILSFSGVEGKMFHPMAMTVIIALLSEFFLSLTFFPAMIALFVSAEGEEGENWLVRSLKSQYEPVLRWAMHAPLKVMAIAAGAFAVAVLLYLNLGQEFIPRLDEKNLAMQANRIPSTSLTQAQAMQLDLENAIGSLPQVDYVFSKTGTADIATDPMPPNLTDTFIMLKPESEWPDPHLPKDRLIEDITAKISQLPGNAYEFSQPIQLRFNELLAGVRGDIAVKVFGEDFDAMLKAANQIAAILRATPGATDVKVEQVTGLPVLDIKVDKAAIARYGLSLGAVQDTLGAAIGGAPAGVIFEGDRRFPIFVRLRDNLREDASALETIPVSLPPDAQGHVATIQLKQVASFKTLEGQNQISRENGKRRVVVSANVRGRDIASVVNEARAKVDAKVRIPPGYWIVWGGQFENLAAARARLLIVVPICFFMIFLLLYSALGSARDALLVFTAVPLALIGGVMALWLRGMDMSVSAAVGFIALSGVAVLNGLVMRTYIHQLMVSGVPERDAIFRGAMTRLRPVVMTALVASLGFVPMALATSTGAEVQRPIATVVIGGLISATLLTLIVLPALYAFFGEDEKALAAARERAAV</sequence>
<dbReference type="Gene3D" id="3.30.70.1430">
    <property type="entry name" value="Multidrug efflux transporter AcrB pore domain"/>
    <property type="match status" value="2"/>
</dbReference>
<dbReference type="EMBL" id="OY288114">
    <property type="protein sequence ID" value="CAJ0886747.1"/>
    <property type="molecule type" value="Genomic_DNA"/>
</dbReference>
<feature type="transmembrane region" description="Helical" evidence="7">
    <location>
        <begin position="505"/>
        <end position="530"/>
    </location>
</feature>
<keyword evidence="5 7" id="KW-1133">Transmembrane helix</keyword>
<evidence type="ECO:0000256" key="4">
    <source>
        <dbReference type="ARBA" id="ARBA00022692"/>
    </source>
</evidence>
<keyword evidence="6 7" id="KW-0472">Membrane</keyword>
<gene>
    <name evidence="8" type="primary">cnrA</name>
    <name evidence="8" type="ORF">AMST5_03736</name>
</gene>
<dbReference type="Gene3D" id="3.30.70.1320">
    <property type="entry name" value="Multidrug efflux transporter AcrB pore domain like"/>
    <property type="match status" value="1"/>
</dbReference>
<proteinExistence type="predicted"/>
<feature type="transmembrane region" description="Helical" evidence="7">
    <location>
        <begin position="1030"/>
        <end position="1056"/>
    </location>
</feature>
<feature type="transmembrane region" description="Helical" evidence="7">
    <location>
        <begin position="474"/>
        <end position="493"/>
    </location>
</feature>
<dbReference type="Gene3D" id="3.30.2090.10">
    <property type="entry name" value="Multidrug efflux transporter AcrB TolC docking domain, DN and DC subdomains"/>
    <property type="match status" value="2"/>
</dbReference>
<dbReference type="Gene3D" id="3.30.70.1440">
    <property type="entry name" value="Multidrug efflux transporter AcrB pore domain"/>
    <property type="match status" value="1"/>
</dbReference>
<protein>
    <submittedName>
        <fullName evidence="8">Nickel and cobalt resistance protein CnrA</fullName>
    </submittedName>
</protein>
<dbReference type="Gene3D" id="1.20.1640.10">
    <property type="entry name" value="Multidrug efflux transporter AcrB transmembrane domain"/>
    <property type="match status" value="3"/>
</dbReference>
<dbReference type="Pfam" id="PF00873">
    <property type="entry name" value="ACR_tran"/>
    <property type="match status" value="1"/>
</dbReference>
<feature type="transmembrane region" description="Helical" evidence="7">
    <location>
        <begin position="901"/>
        <end position="920"/>
    </location>
</feature>
<reference evidence="8" key="1">
    <citation type="submission" date="2023-07" db="EMBL/GenBank/DDBJ databases">
        <authorList>
            <person name="Pelsma A.J. K."/>
        </authorList>
    </citation>
    <scope>NUCLEOTIDE SEQUENCE</scope>
</reference>
<dbReference type="SUPFAM" id="SSF82693">
    <property type="entry name" value="Multidrug efflux transporter AcrB pore domain, PN1, PN2, PC1 and PC2 subdomains"/>
    <property type="match status" value="3"/>
</dbReference>
<evidence type="ECO:0000256" key="6">
    <source>
        <dbReference type="ARBA" id="ARBA00023136"/>
    </source>
</evidence>
<dbReference type="AlphaFoldDB" id="A0AA48M6W9"/>
<evidence type="ECO:0000256" key="5">
    <source>
        <dbReference type="ARBA" id="ARBA00022989"/>
    </source>
</evidence>
<dbReference type="InterPro" id="IPR001036">
    <property type="entry name" value="Acrflvin-R"/>
</dbReference>
<keyword evidence="4 7" id="KW-0812">Transmembrane</keyword>
<evidence type="ECO:0000256" key="1">
    <source>
        <dbReference type="ARBA" id="ARBA00004651"/>
    </source>
</evidence>
<dbReference type="NCBIfam" id="TIGR00914">
    <property type="entry name" value="2A0601"/>
    <property type="match status" value="1"/>
</dbReference>
<evidence type="ECO:0000256" key="2">
    <source>
        <dbReference type="ARBA" id="ARBA00022448"/>
    </source>
</evidence>
<keyword evidence="3" id="KW-1003">Cell membrane</keyword>
<dbReference type="GO" id="GO:0008324">
    <property type="term" value="F:monoatomic cation transmembrane transporter activity"/>
    <property type="evidence" value="ECO:0007669"/>
    <property type="project" value="InterPro"/>
</dbReference>
<feature type="transmembrane region" description="Helical" evidence="7">
    <location>
        <begin position="926"/>
        <end position="946"/>
    </location>
</feature>
<feature type="transmembrane region" description="Helical" evidence="7">
    <location>
        <begin position="997"/>
        <end position="1018"/>
    </location>
</feature>
<dbReference type="PANTHER" id="PTHR32063:SF24">
    <property type="entry name" value="CATION EFFLUX SYSTEM (ACRB_ACRD_ACRF FAMILY)"/>
    <property type="match status" value="1"/>
</dbReference>
<feature type="transmembrane region" description="Helical" evidence="7">
    <location>
        <begin position="550"/>
        <end position="577"/>
    </location>
</feature>
<dbReference type="PANTHER" id="PTHR32063">
    <property type="match status" value="1"/>
</dbReference>
<dbReference type="GO" id="GO:0042910">
    <property type="term" value="F:xenobiotic transmembrane transporter activity"/>
    <property type="evidence" value="ECO:0007669"/>
    <property type="project" value="TreeGrafter"/>
</dbReference>
<dbReference type="GO" id="GO:0005886">
    <property type="term" value="C:plasma membrane"/>
    <property type="evidence" value="ECO:0007669"/>
    <property type="project" value="UniProtKB-SubCell"/>
</dbReference>
<feature type="transmembrane region" description="Helical" evidence="7">
    <location>
        <begin position="364"/>
        <end position="383"/>
    </location>
</feature>
<dbReference type="PRINTS" id="PR00702">
    <property type="entry name" value="ACRIFLAVINRP"/>
</dbReference>
<dbReference type="InterPro" id="IPR027463">
    <property type="entry name" value="AcrB_DN_DC_subdom"/>
</dbReference>
<feature type="transmembrane region" description="Helical" evidence="7">
    <location>
        <begin position="390"/>
        <end position="410"/>
    </location>
</feature>
<keyword evidence="2" id="KW-0813">Transport</keyword>
<name>A0AA48M6W9_9ZZZZ</name>
<evidence type="ECO:0000256" key="3">
    <source>
        <dbReference type="ARBA" id="ARBA00022475"/>
    </source>
</evidence>
<dbReference type="SUPFAM" id="SSF82714">
    <property type="entry name" value="Multidrug efflux transporter AcrB TolC docking domain, DN and DC subdomains"/>
    <property type="match status" value="2"/>
</dbReference>
<comment type="subcellular location">
    <subcellularLocation>
        <location evidence="1">Cell membrane</location>
        <topology evidence="1">Multi-pass membrane protein</topology>
    </subcellularLocation>
</comment>
<dbReference type="InterPro" id="IPR004763">
    <property type="entry name" value="CusA-like"/>
</dbReference>
<feature type="transmembrane region" description="Helical" evidence="7">
    <location>
        <begin position="953"/>
        <end position="977"/>
    </location>
</feature>
<dbReference type="SUPFAM" id="SSF82866">
    <property type="entry name" value="Multidrug efflux transporter AcrB transmembrane domain"/>
    <property type="match status" value="2"/>
</dbReference>
<evidence type="ECO:0000256" key="7">
    <source>
        <dbReference type="SAM" id="Phobius"/>
    </source>
</evidence>
<organism evidence="8">
    <name type="scientific">freshwater sediment metagenome</name>
    <dbReference type="NCBI Taxonomy" id="556182"/>
    <lineage>
        <taxon>unclassified sequences</taxon>
        <taxon>metagenomes</taxon>
        <taxon>ecological metagenomes</taxon>
    </lineage>
</organism>
<evidence type="ECO:0000313" key="8">
    <source>
        <dbReference type="EMBL" id="CAJ0886747.1"/>
    </source>
</evidence>